<organism evidence="2 3">
    <name type="scientific">Photobacterium gaetbulicola</name>
    <dbReference type="NCBI Taxonomy" id="1295392"/>
    <lineage>
        <taxon>Bacteria</taxon>
        <taxon>Pseudomonadati</taxon>
        <taxon>Pseudomonadota</taxon>
        <taxon>Gammaproteobacteria</taxon>
        <taxon>Vibrionales</taxon>
        <taxon>Vibrionaceae</taxon>
        <taxon>Photobacterium</taxon>
    </lineage>
</organism>
<dbReference type="GO" id="GO:0009190">
    <property type="term" value="P:cyclic nucleotide biosynthetic process"/>
    <property type="evidence" value="ECO:0007669"/>
    <property type="project" value="InterPro"/>
</dbReference>
<feature type="domain" description="Guanylate cyclase" evidence="1">
    <location>
        <begin position="68"/>
        <end position="212"/>
    </location>
</feature>
<protein>
    <submittedName>
        <fullName evidence="2">Adenylate/guanylate cyclase</fullName>
    </submittedName>
</protein>
<proteinExistence type="predicted"/>
<dbReference type="EMBL" id="JWLZ01000152">
    <property type="protein sequence ID" value="KHT63722.1"/>
    <property type="molecule type" value="Genomic_DNA"/>
</dbReference>
<name>A0A0B9H4D0_9GAMM</name>
<dbReference type="AlphaFoldDB" id="A0A0B9H4D0"/>
<dbReference type="GO" id="GO:0004016">
    <property type="term" value="F:adenylate cyclase activity"/>
    <property type="evidence" value="ECO:0007669"/>
    <property type="project" value="UniProtKB-ARBA"/>
</dbReference>
<dbReference type="SUPFAM" id="SSF55073">
    <property type="entry name" value="Nucleotide cyclase"/>
    <property type="match status" value="1"/>
</dbReference>
<accession>A0A0B9H4D0</accession>
<dbReference type="GO" id="GO:0035556">
    <property type="term" value="P:intracellular signal transduction"/>
    <property type="evidence" value="ECO:0007669"/>
    <property type="project" value="InterPro"/>
</dbReference>
<evidence type="ECO:0000313" key="2">
    <source>
        <dbReference type="EMBL" id="KHT63722.1"/>
    </source>
</evidence>
<dbReference type="Gene3D" id="3.30.70.1230">
    <property type="entry name" value="Nucleotide cyclase"/>
    <property type="match status" value="1"/>
</dbReference>
<dbReference type="InterPro" id="IPR029787">
    <property type="entry name" value="Nucleotide_cyclase"/>
</dbReference>
<reference evidence="2 3" key="1">
    <citation type="submission" date="2014-12" db="EMBL/GenBank/DDBJ databases">
        <title>Genome sequencing of Photobacterium gaetbulicola AD005a.</title>
        <authorList>
            <person name="Adrian T.G.S."/>
            <person name="Chan K.G."/>
        </authorList>
    </citation>
    <scope>NUCLEOTIDE SEQUENCE [LARGE SCALE GENOMIC DNA]</scope>
    <source>
        <strain evidence="2 3">AD005a</strain>
    </source>
</reference>
<evidence type="ECO:0000259" key="1">
    <source>
        <dbReference type="PROSITE" id="PS50125"/>
    </source>
</evidence>
<dbReference type="PROSITE" id="PS50125">
    <property type="entry name" value="GUANYLATE_CYCLASE_2"/>
    <property type="match status" value="1"/>
</dbReference>
<dbReference type="RefSeq" id="WP_039461186.1">
    <property type="nucleotide sequence ID" value="NZ_JWLZ01000152.1"/>
</dbReference>
<dbReference type="InterPro" id="IPR001054">
    <property type="entry name" value="A/G_cyclase"/>
</dbReference>
<dbReference type="Proteomes" id="UP000031278">
    <property type="component" value="Unassembled WGS sequence"/>
</dbReference>
<comment type="caution">
    <text evidence="2">The sequence shown here is derived from an EMBL/GenBank/DDBJ whole genome shotgun (WGS) entry which is preliminary data.</text>
</comment>
<gene>
    <name evidence="2" type="ORF">RJ45_10245</name>
</gene>
<sequence>MFSTERDNEIREIINSSLDKAEQIWTSGGYIIANESMKDAVFKSENVPSMIPGYPLVSSESPKVDEFIALVADMRNSSQHLLCSISPKRAKVTELERVFYETSALLPALAKTISYEEGNVTEYLGDGVLALFRVPKSSKEDAIYSANRAAKNIITDTRYILNDILAERYNLPPVDLGVGLSVSKAIVSLVGLPEQKQAKAFGKCVFKATKLSSGTNSVAVCENLNAIWPVAKGGGLKFSKKSFGAIDGYVINRS</sequence>
<evidence type="ECO:0000313" key="3">
    <source>
        <dbReference type="Proteomes" id="UP000031278"/>
    </source>
</evidence>